<sequence length="575" mass="66559">MASLEESPCLRKMMFTVMCALLLLELPIACDGSLEESKLLTDLTLNYNFSVRPVKNDSVPLKVYMGLSISQIIDVDERNQVMKTGLWVKQRWHDYRLTWNPDHYKNVSVIHIPIMMLWSPDLLLYNNVDDSYKIDLVTKALVYCNGTVNWSPPAVFYSACAIDVHYFPFDKQDCKLKFGSWTYDESKIDLESLGSTVDRQDYWENAEWEIVDTPVVKHTIKYPCCEQTYVDITFHFKLHRKSLFYVVTFVVPCVLITMITIFVFYLPSNCGERTTLCISILLAVIVFLLLIAEMIPTTSDTVPLIGCYLLFTMGIVSVSIVTTIIIINLFHRSSETHTMSPWVKRLFTETLPPFLHIQRPPNYKDYLCSASAATPQPKRKVYVNSSDSPATDRSSCFNNKKRSFNVGRSTSNYHLLQRTANNNAPKMMALNCSLEEEMEWRDSDEEKETNVDHNRQTEMKKEKIPARLKEGLDYLHYIVERTKEEDKAKKTRNDWEFVAMVVDRIFLWIYLLAVVIGTMAIMLSSPVLWENENRFKQQSLLQGLPEVKCAYLEDLLPDSNETTVKSQLYTCDMKR</sequence>
<evidence type="ECO:0000256" key="6">
    <source>
        <dbReference type="ARBA" id="ARBA00023018"/>
    </source>
</evidence>
<comment type="similarity">
    <text evidence="15">Belongs to the ligand-gated ion channel (TC 1.A.9) family.</text>
</comment>
<keyword evidence="5 15" id="KW-1133">Transmembrane helix</keyword>
<evidence type="ECO:0000256" key="15">
    <source>
        <dbReference type="RuleBase" id="RU000687"/>
    </source>
</evidence>
<dbReference type="InterPro" id="IPR018000">
    <property type="entry name" value="Neurotransmitter_ion_chnl_CS"/>
</dbReference>
<keyword evidence="10" id="KW-0675">Receptor</keyword>
<feature type="compositionally biased region" description="Basic and acidic residues" evidence="16">
    <location>
        <begin position="448"/>
        <end position="460"/>
    </location>
</feature>
<proteinExistence type="inferred from homology"/>
<dbReference type="Pfam" id="PF02931">
    <property type="entry name" value="Neur_chan_LBD"/>
    <property type="match status" value="1"/>
</dbReference>
<feature type="domain" description="Neurotransmitter-gated ion-channel transmembrane" evidence="18">
    <location>
        <begin position="250"/>
        <end position="521"/>
    </location>
</feature>
<dbReference type="OMA" id="EVNRTEY"/>
<dbReference type="Gene3D" id="1.20.58.390">
    <property type="entry name" value="Neurotransmitter-gated ion-channel transmembrane domain"/>
    <property type="match status" value="2"/>
</dbReference>
<keyword evidence="2" id="KW-1003">Cell membrane</keyword>
<evidence type="ECO:0000313" key="20">
    <source>
        <dbReference type="Proteomes" id="UP000887568"/>
    </source>
</evidence>
<keyword evidence="8 15" id="KW-0472">Membrane</keyword>
<dbReference type="AlphaFoldDB" id="A0A914A4P6"/>
<evidence type="ECO:0000256" key="12">
    <source>
        <dbReference type="ARBA" id="ARBA00023286"/>
    </source>
</evidence>
<keyword evidence="9" id="KW-1015">Disulfide bond</keyword>
<dbReference type="SUPFAM" id="SSF90112">
    <property type="entry name" value="Neurotransmitter-gated ion-channel transmembrane pore"/>
    <property type="match status" value="1"/>
</dbReference>
<evidence type="ECO:0000259" key="17">
    <source>
        <dbReference type="Pfam" id="PF02931"/>
    </source>
</evidence>
<dbReference type="RefSeq" id="XP_038058685.1">
    <property type="nucleotide sequence ID" value="XM_038202757.1"/>
</dbReference>
<reference evidence="19" key="1">
    <citation type="submission" date="2022-11" db="UniProtKB">
        <authorList>
            <consortium name="EnsemblMetazoa"/>
        </authorList>
    </citation>
    <scope>IDENTIFICATION</scope>
</reference>
<dbReference type="GO" id="GO:0004888">
    <property type="term" value="F:transmembrane signaling receptor activity"/>
    <property type="evidence" value="ECO:0007669"/>
    <property type="project" value="InterPro"/>
</dbReference>
<evidence type="ECO:0000259" key="18">
    <source>
        <dbReference type="Pfam" id="PF02932"/>
    </source>
</evidence>
<evidence type="ECO:0000256" key="4">
    <source>
        <dbReference type="ARBA" id="ARBA00022729"/>
    </source>
</evidence>
<dbReference type="EnsemblMetazoa" id="XM_038202757.1">
    <property type="protein sequence ID" value="XP_038058685.1"/>
    <property type="gene ID" value="LOC119729964"/>
</dbReference>
<dbReference type="PROSITE" id="PS00236">
    <property type="entry name" value="NEUROTR_ION_CHANNEL"/>
    <property type="match status" value="1"/>
</dbReference>
<dbReference type="GO" id="GO:0045211">
    <property type="term" value="C:postsynaptic membrane"/>
    <property type="evidence" value="ECO:0007669"/>
    <property type="project" value="InterPro"/>
</dbReference>
<feature type="transmembrane region" description="Helical" evidence="15">
    <location>
        <begin position="308"/>
        <end position="330"/>
    </location>
</feature>
<dbReference type="OrthoDB" id="5975154at2759"/>
<accession>A0A914A4P6</accession>
<evidence type="ECO:0000256" key="14">
    <source>
        <dbReference type="ARBA" id="ARBA00034099"/>
    </source>
</evidence>
<dbReference type="PRINTS" id="PR00254">
    <property type="entry name" value="NICOTINICR"/>
</dbReference>
<evidence type="ECO:0000256" key="10">
    <source>
        <dbReference type="ARBA" id="ARBA00023170"/>
    </source>
</evidence>
<dbReference type="Pfam" id="PF02932">
    <property type="entry name" value="Neur_chan_memb"/>
    <property type="match status" value="1"/>
</dbReference>
<dbReference type="InterPro" id="IPR006201">
    <property type="entry name" value="Neur_channel"/>
</dbReference>
<keyword evidence="7 15" id="KW-0406">Ion transport</keyword>
<keyword evidence="6" id="KW-0770">Synapse</keyword>
<dbReference type="NCBIfam" id="TIGR00860">
    <property type="entry name" value="LIC"/>
    <property type="match status" value="1"/>
</dbReference>
<dbReference type="Proteomes" id="UP000887568">
    <property type="component" value="Unplaced"/>
</dbReference>
<evidence type="ECO:0000256" key="8">
    <source>
        <dbReference type="ARBA" id="ARBA00023136"/>
    </source>
</evidence>
<dbReference type="InterPro" id="IPR038050">
    <property type="entry name" value="Neuro_actylchol_rec"/>
</dbReference>
<keyword evidence="20" id="KW-1185">Reference proteome</keyword>
<evidence type="ECO:0000313" key="19">
    <source>
        <dbReference type="EnsemblMetazoa" id="XP_038058685.1"/>
    </source>
</evidence>
<dbReference type="InterPro" id="IPR002394">
    <property type="entry name" value="Nicotinic_acetylcholine_rcpt"/>
</dbReference>
<dbReference type="InterPro" id="IPR006202">
    <property type="entry name" value="Neur_chan_lig-bd"/>
</dbReference>
<comment type="subcellular location">
    <subcellularLocation>
        <location evidence="14">Synaptic cell membrane</location>
        <topology evidence="14">Multi-pass membrane protein</topology>
    </subcellularLocation>
</comment>
<evidence type="ECO:0000256" key="5">
    <source>
        <dbReference type="ARBA" id="ARBA00022989"/>
    </source>
</evidence>
<organism evidence="19 20">
    <name type="scientific">Patiria miniata</name>
    <name type="common">Bat star</name>
    <name type="synonym">Asterina miniata</name>
    <dbReference type="NCBI Taxonomy" id="46514"/>
    <lineage>
        <taxon>Eukaryota</taxon>
        <taxon>Metazoa</taxon>
        <taxon>Echinodermata</taxon>
        <taxon>Eleutherozoa</taxon>
        <taxon>Asterozoa</taxon>
        <taxon>Asteroidea</taxon>
        <taxon>Valvatacea</taxon>
        <taxon>Valvatida</taxon>
        <taxon>Asterinidae</taxon>
        <taxon>Patiria</taxon>
    </lineage>
</organism>
<dbReference type="CDD" id="cd19064">
    <property type="entry name" value="LGIC_TM_nAChR"/>
    <property type="match status" value="1"/>
</dbReference>
<evidence type="ECO:0000256" key="13">
    <source>
        <dbReference type="ARBA" id="ARBA00023303"/>
    </source>
</evidence>
<keyword evidence="4 15" id="KW-0732">Signal</keyword>
<evidence type="ECO:0000256" key="9">
    <source>
        <dbReference type="ARBA" id="ARBA00023157"/>
    </source>
</evidence>
<dbReference type="CDD" id="cd18997">
    <property type="entry name" value="LGIC_ECD_nAChR"/>
    <property type="match status" value="1"/>
</dbReference>
<dbReference type="InterPro" id="IPR006029">
    <property type="entry name" value="Neurotrans-gated_channel_TM"/>
</dbReference>
<dbReference type="PANTHER" id="PTHR18945">
    <property type="entry name" value="NEUROTRANSMITTER GATED ION CHANNEL"/>
    <property type="match status" value="1"/>
</dbReference>
<feature type="transmembrane region" description="Helical" evidence="15">
    <location>
        <begin position="276"/>
        <end position="296"/>
    </location>
</feature>
<protein>
    <submittedName>
        <fullName evidence="19">Uncharacterized protein</fullName>
    </submittedName>
</protein>
<keyword evidence="3 15" id="KW-0812">Transmembrane</keyword>
<dbReference type="SUPFAM" id="SSF63712">
    <property type="entry name" value="Nicotinic receptor ligand binding domain-like"/>
    <property type="match status" value="1"/>
</dbReference>
<dbReference type="InterPro" id="IPR036734">
    <property type="entry name" value="Neur_chan_lig-bd_sf"/>
</dbReference>
<evidence type="ECO:0000256" key="7">
    <source>
        <dbReference type="ARBA" id="ARBA00023065"/>
    </source>
</evidence>
<feature type="region of interest" description="Disordered" evidence="16">
    <location>
        <begin position="441"/>
        <end position="460"/>
    </location>
</feature>
<keyword evidence="12" id="KW-1071">Ligand-gated ion channel</keyword>
<keyword evidence="11" id="KW-0325">Glycoprotein</keyword>
<feature type="signal peptide" evidence="15">
    <location>
        <begin position="1"/>
        <end position="32"/>
    </location>
</feature>
<dbReference type="PRINTS" id="PR00252">
    <property type="entry name" value="NRIONCHANNEL"/>
</dbReference>
<feature type="transmembrane region" description="Helical" evidence="15">
    <location>
        <begin position="243"/>
        <end position="264"/>
    </location>
</feature>
<evidence type="ECO:0000256" key="11">
    <source>
        <dbReference type="ARBA" id="ARBA00023180"/>
    </source>
</evidence>
<evidence type="ECO:0000256" key="1">
    <source>
        <dbReference type="ARBA" id="ARBA00022448"/>
    </source>
</evidence>
<name>A0A914A4P6_PATMI</name>
<feature type="domain" description="Neurotransmitter-gated ion-channel ligand-binding" evidence="17">
    <location>
        <begin position="36"/>
        <end position="241"/>
    </location>
</feature>
<evidence type="ECO:0000256" key="3">
    <source>
        <dbReference type="ARBA" id="ARBA00022692"/>
    </source>
</evidence>
<evidence type="ECO:0000256" key="16">
    <source>
        <dbReference type="SAM" id="MobiDB-lite"/>
    </source>
</evidence>
<dbReference type="FunFam" id="2.70.170.10:FF:000005">
    <property type="entry name" value="Neuronal nicotinic acetylcholine receptor alpha4 subunit"/>
    <property type="match status" value="1"/>
</dbReference>
<feature type="chain" id="PRO_5038158061" evidence="15">
    <location>
        <begin position="33"/>
        <end position="575"/>
    </location>
</feature>
<dbReference type="FunFam" id="1.20.58.390:FF:000001">
    <property type="entry name" value="Neuronal nicotinic acetylcholine receptor subunit 3"/>
    <property type="match status" value="1"/>
</dbReference>
<keyword evidence="13 15" id="KW-0407">Ion channel</keyword>
<dbReference type="Gene3D" id="2.70.170.10">
    <property type="entry name" value="Neurotransmitter-gated ion-channel ligand-binding domain"/>
    <property type="match status" value="1"/>
</dbReference>
<evidence type="ECO:0000256" key="2">
    <source>
        <dbReference type="ARBA" id="ARBA00022475"/>
    </source>
</evidence>
<feature type="transmembrane region" description="Helical" evidence="15">
    <location>
        <begin position="505"/>
        <end position="529"/>
    </location>
</feature>
<dbReference type="GeneID" id="119729964"/>
<keyword evidence="1 15" id="KW-0813">Transport</keyword>
<dbReference type="InterPro" id="IPR036719">
    <property type="entry name" value="Neuro-gated_channel_TM_sf"/>
</dbReference>
<dbReference type="GO" id="GO:0022848">
    <property type="term" value="F:acetylcholine-gated monoatomic cation-selective channel activity"/>
    <property type="evidence" value="ECO:0007669"/>
    <property type="project" value="InterPro"/>
</dbReference>